<dbReference type="SUPFAM" id="SSF54862">
    <property type="entry name" value="4Fe-4S ferredoxins"/>
    <property type="match status" value="1"/>
</dbReference>
<dbReference type="GO" id="GO:0051536">
    <property type="term" value="F:iron-sulfur cluster binding"/>
    <property type="evidence" value="ECO:0007669"/>
    <property type="project" value="UniProtKB-KW"/>
</dbReference>
<reference evidence="5 6" key="1">
    <citation type="submission" date="2007-10" db="EMBL/GenBank/DDBJ databases">
        <title>Complete sequence of Desulfococcus oleovorans Hxd3.</title>
        <authorList>
            <consortium name="US DOE Joint Genome Institute"/>
            <person name="Copeland A."/>
            <person name="Lucas S."/>
            <person name="Lapidus A."/>
            <person name="Barry K."/>
            <person name="Glavina del Rio T."/>
            <person name="Dalin E."/>
            <person name="Tice H."/>
            <person name="Pitluck S."/>
            <person name="Kiss H."/>
            <person name="Brettin T."/>
            <person name="Bruce D."/>
            <person name="Detter J.C."/>
            <person name="Han C."/>
            <person name="Schmutz J."/>
            <person name="Larimer F."/>
            <person name="Land M."/>
            <person name="Hauser L."/>
            <person name="Kyrpides N."/>
            <person name="Kim E."/>
            <person name="Wawrik B."/>
            <person name="Richardson P."/>
        </authorList>
    </citation>
    <scope>NUCLEOTIDE SEQUENCE [LARGE SCALE GENOMIC DNA]</scope>
    <source>
        <strain evidence="6">DSM 6200 / JCM 39069 / Hxd3</strain>
    </source>
</reference>
<dbReference type="RefSeq" id="WP_012175290.1">
    <property type="nucleotide sequence ID" value="NC_009943.1"/>
</dbReference>
<dbReference type="KEGG" id="dol:Dole_1874"/>
<dbReference type="HOGENOM" id="CLU_043380_1_0_7"/>
<name>A8ZSE1_DESOH</name>
<dbReference type="OrthoDB" id="9810688at2"/>
<dbReference type="eggNOG" id="COG1148">
    <property type="taxonomic scope" value="Bacteria"/>
</dbReference>
<keyword evidence="6" id="KW-1185">Reference proteome</keyword>
<keyword evidence="3" id="KW-0411">Iron-sulfur</keyword>
<keyword evidence="2" id="KW-0408">Iron</keyword>
<dbReference type="EMBL" id="CP000859">
    <property type="protein sequence ID" value="ABW67678.1"/>
    <property type="molecule type" value="Genomic_DNA"/>
</dbReference>
<dbReference type="Pfam" id="PF13187">
    <property type="entry name" value="Fer4_9"/>
    <property type="match status" value="1"/>
</dbReference>
<evidence type="ECO:0000256" key="3">
    <source>
        <dbReference type="ARBA" id="ARBA00023014"/>
    </source>
</evidence>
<proteinExistence type="predicted"/>
<evidence type="ECO:0000256" key="2">
    <source>
        <dbReference type="ARBA" id="ARBA00023004"/>
    </source>
</evidence>
<protein>
    <submittedName>
        <fullName evidence="5">4Fe-4S ferredoxin iron-sulfur binding domain protein</fullName>
    </submittedName>
</protein>
<keyword evidence="1" id="KW-0479">Metal-binding</keyword>
<dbReference type="InterPro" id="IPR017900">
    <property type="entry name" value="4Fe4S_Fe_S_CS"/>
</dbReference>
<dbReference type="eggNOG" id="COG1846">
    <property type="taxonomic scope" value="Bacteria"/>
</dbReference>
<dbReference type="PROSITE" id="PS51379">
    <property type="entry name" value="4FE4S_FER_2"/>
    <property type="match status" value="2"/>
</dbReference>
<evidence type="ECO:0000256" key="1">
    <source>
        <dbReference type="ARBA" id="ARBA00022723"/>
    </source>
</evidence>
<organism evidence="5 6">
    <name type="scientific">Desulfosudis oleivorans (strain DSM 6200 / JCM 39069 / Hxd3)</name>
    <name type="common">Desulfococcus oleovorans</name>
    <dbReference type="NCBI Taxonomy" id="96561"/>
    <lineage>
        <taxon>Bacteria</taxon>
        <taxon>Pseudomonadati</taxon>
        <taxon>Thermodesulfobacteriota</taxon>
        <taxon>Desulfobacteria</taxon>
        <taxon>Desulfobacterales</taxon>
        <taxon>Desulfosudaceae</taxon>
        <taxon>Desulfosudis</taxon>
    </lineage>
</organism>
<dbReference type="STRING" id="96561.Dole_1874"/>
<dbReference type="InterPro" id="IPR017896">
    <property type="entry name" value="4Fe4S_Fe-S-bd"/>
</dbReference>
<evidence type="ECO:0000313" key="6">
    <source>
        <dbReference type="Proteomes" id="UP000008561"/>
    </source>
</evidence>
<evidence type="ECO:0000313" key="5">
    <source>
        <dbReference type="EMBL" id="ABW67678.1"/>
    </source>
</evidence>
<accession>A8ZSE1</accession>
<feature type="domain" description="4Fe-4S ferredoxin-type" evidence="4">
    <location>
        <begin position="318"/>
        <end position="345"/>
    </location>
</feature>
<dbReference type="AlphaFoldDB" id="A8ZSE1"/>
<sequence length="362" mass="40215">MADDIYQQLGERLNKNFMRLPLGEPVLAFLKKAFTPAQAEIGAAFPMGAHPLEDLAKALNRDPDELFAALDAMADEGLIFIHRDEAGQNHYSLPPFFPGIVEFQTMRGAENQREKEMAHAVKNMMDYLDEVGKELFEKPEVANKVLPAALRTLPVETQISTDPTVMPFEQVSAMIDGETSFAAVFCHCRQQAKLTGNPCKIENVPERTCFYFGAVADFMVERRFARRVSKEECLEILKQCEAAGLVHNINNYLGRSLVLCNCCSCCCDFLARMKKYRGLQSVARSNFVARVNPDNCTGCGTCVEHCQMEALTLDNDMVVLQESWCIGCGNCAGACPSEALVMVRHSTTKPIEFNFPFPGLGL</sequence>
<gene>
    <name evidence="5" type="ordered locus">Dole_1874</name>
</gene>
<dbReference type="PROSITE" id="PS00198">
    <property type="entry name" value="4FE4S_FER_1"/>
    <property type="match status" value="1"/>
</dbReference>
<dbReference type="Gene3D" id="3.30.70.20">
    <property type="match status" value="1"/>
</dbReference>
<evidence type="ECO:0000259" key="4">
    <source>
        <dbReference type="PROSITE" id="PS51379"/>
    </source>
</evidence>
<feature type="domain" description="4Fe-4S ferredoxin-type" evidence="4">
    <location>
        <begin position="287"/>
        <end position="316"/>
    </location>
</feature>
<dbReference type="GO" id="GO:0046872">
    <property type="term" value="F:metal ion binding"/>
    <property type="evidence" value="ECO:0007669"/>
    <property type="project" value="UniProtKB-KW"/>
</dbReference>
<dbReference type="Proteomes" id="UP000008561">
    <property type="component" value="Chromosome"/>
</dbReference>